<dbReference type="InterPro" id="IPR010916">
    <property type="entry name" value="TonB_box_CS"/>
</dbReference>
<organism evidence="6 7">
    <name type="scientific">Neoarthrinium moseri</name>
    <dbReference type="NCBI Taxonomy" id="1658444"/>
    <lineage>
        <taxon>Eukaryota</taxon>
        <taxon>Fungi</taxon>
        <taxon>Dikarya</taxon>
        <taxon>Ascomycota</taxon>
        <taxon>Pezizomycotina</taxon>
        <taxon>Sordariomycetes</taxon>
        <taxon>Xylariomycetidae</taxon>
        <taxon>Amphisphaeriales</taxon>
        <taxon>Apiosporaceae</taxon>
        <taxon>Neoarthrinium</taxon>
    </lineage>
</organism>
<dbReference type="Proteomes" id="UP000829685">
    <property type="component" value="Unassembled WGS sequence"/>
</dbReference>
<comment type="caution">
    <text evidence="6">The sequence shown here is derived from an EMBL/GenBank/DDBJ whole genome shotgun (WGS) entry which is preliminary data.</text>
</comment>
<evidence type="ECO:0000256" key="2">
    <source>
        <dbReference type="ARBA" id="ARBA00022692"/>
    </source>
</evidence>
<feature type="transmembrane region" description="Helical" evidence="5">
    <location>
        <begin position="20"/>
        <end position="44"/>
    </location>
</feature>
<name>A0A9Q0AKQ0_9PEZI</name>
<feature type="transmembrane region" description="Helical" evidence="5">
    <location>
        <begin position="103"/>
        <end position="120"/>
    </location>
</feature>
<feature type="transmembrane region" description="Helical" evidence="5">
    <location>
        <begin position="56"/>
        <end position="75"/>
    </location>
</feature>
<dbReference type="SUPFAM" id="SSF81321">
    <property type="entry name" value="Family A G protein-coupled receptor-like"/>
    <property type="match status" value="1"/>
</dbReference>
<dbReference type="EMBL" id="JAFIMR010000020">
    <property type="protein sequence ID" value="KAI1866464.1"/>
    <property type="molecule type" value="Genomic_DNA"/>
</dbReference>
<gene>
    <name evidence="6" type="ORF">JX265_007765</name>
</gene>
<keyword evidence="2 5" id="KW-0812">Transmembrane</keyword>
<accession>A0A9Q0AKQ0</accession>
<keyword evidence="4 5" id="KW-0472">Membrane</keyword>
<evidence type="ECO:0000256" key="5">
    <source>
        <dbReference type="SAM" id="Phobius"/>
    </source>
</evidence>
<dbReference type="GO" id="GO:0004930">
    <property type="term" value="F:G protein-coupled receptor activity"/>
    <property type="evidence" value="ECO:0007669"/>
    <property type="project" value="InterPro"/>
</dbReference>
<reference evidence="6" key="1">
    <citation type="submission" date="2021-03" db="EMBL/GenBank/DDBJ databases">
        <title>Revisited historic fungal species revealed as producer of novel bioactive compounds through whole genome sequencing and comparative genomics.</title>
        <authorList>
            <person name="Vignolle G.A."/>
            <person name="Hochenegger N."/>
            <person name="Mach R.L."/>
            <person name="Mach-Aigner A.R."/>
            <person name="Javad Rahimi M."/>
            <person name="Salim K.A."/>
            <person name="Chan C.M."/>
            <person name="Lim L.B.L."/>
            <person name="Cai F."/>
            <person name="Druzhinina I.S."/>
            <person name="U'Ren J.M."/>
            <person name="Derntl C."/>
        </authorList>
    </citation>
    <scope>NUCLEOTIDE SEQUENCE</scope>
    <source>
        <strain evidence="6">TUCIM 5799</strain>
    </source>
</reference>
<dbReference type="PANTHER" id="PTHR23112:SF0">
    <property type="entry name" value="TRANSMEMBRANE PROTEIN 116"/>
    <property type="match status" value="1"/>
</dbReference>
<evidence type="ECO:0000256" key="1">
    <source>
        <dbReference type="ARBA" id="ARBA00004141"/>
    </source>
</evidence>
<feature type="transmembrane region" description="Helical" evidence="5">
    <location>
        <begin position="127"/>
        <end position="149"/>
    </location>
</feature>
<evidence type="ECO:0000256" key="4">
    <source>
        <dbReference type="ARBA" id="ARBA00023136"/>
    </source>
</evidence>
<protein>
    <recommendedName>
        <fullName evidence="8">G-protein coupled receptors family 2 profile 2 domain-containing protein</fullName>
    </recommendedName>
</protein>
<dbReference type="AlphaFoldDB" id="A0A9Q0AKQ0"/>
<dbReference type="GO" id="GO:0005886">
    <property type="term" value="C:plasma membrane"/>
    <property type="evidence" value="ECO:0007669"/>
    <property type="project" value="TreeGrafter"/>
</dbReference>
<dbReference type="PROSITE" id="PS00430">
    <property type="entry name" value="TONB_DEPENDENT_REC_1"/>
    <property type="match status" value="1"/>
</dbReference>
<dbReference type="GO" id="GO:0007189">
    <property type="term" value="P:adenylate cyclase-activating G protein-coupled receptor signaling pathway"/>
    <property type="evidence" value="ECO:0007669"/>
    <property type="project" value="TreeGrafter"/>
</dbReference>
<keyword evidence="3 5" id="KW-1133">Transmembrane helix</keyword>
<dbReference type="PANTHER" id="PTHR23112">
    <property type="entry name" value="G PROTEIN-COUPLED RECEPTOR 157-RELATED"/>
    <property type="match status" value="1"/>
</dbReference>
<evidence type="ECO:0000313" key="6">
    <source>
        <dbReference type="EMBL" id="KAI1866464.1"/>
    </source>
</evidence>
<evidence type="ECO:0000256" key="3">
    <source>
        <dbReference type="ARBA" id="ARBA00022989"/>
    </source>
</evidence>
<dbReference type="InterPro" id="IPR000832">
    <property type="entry name" value="GPCR_2_secretin-like"/>
</dbReference>
<dbReference type="Pfam" id="PF00002">
    <property type="entry name" value="7tm_2"/>
    <property type="match status" value="1"/>
</dbReference>
<sequence length="397" mass="43666">MSETAQTASGQTLTPGQIEIIVAFERAGASLSILALLLIFGAFAALKRLRTVPNTFIVFASFANLGASVACLMGYNGVQAGKETPLCQAQAFMFELFMQSDPWWSFAMAVNVYMVFFFAANPKSFLCYWWAYVIVCYGIPLIPSLWLLLVHDEQDGSVYGDATRLFVNAASMGGIAAQVTQTTTIHHVNVQQDPTCQSSGTANWFDSPTRDTTDHEIIDGNPLSPTYHTVTHITASRTPKEPWHSRLRKAYTRWCSKFSNMDPIKLAYLRTSFVFAISVLVTWTPSSINRVHDLVARSGASFGLNLASGIVLPLQGVWNAVIFFSTSWRALKEEILGAVCRAKGLPRGHQAASAVRNEWDKGLELDQRPGRICRDDAASEVTGSTMRIMRDGSLSSL</sequence>
<keyword evidence="7" id="KW-1185">Reference proteome</keyword>
<comment type="subcellular location">
    <subcellularLocation>
        <location evidence="1">Membrane</location>
        <topology evidence="1">Multi-pass membrane protein</topology>
    </subcellularLocation>
</comment>
<evidence type="ECO:0008006" key="8">
    <source>
        <dbReference type="Google" id="ProtNLM"/>
    </source>
</evidence>
<proteinExistence type="predicted"/>
<evidence type="ECO:0000313" key="7">
    <source>
        <dbReference type="Proteomes" id="UP000829685"/>
    </source>
</evidence>
<dbReference type="Gene3D" id="1.20.1070.10">
    <property type="entry name" value="Rhodopsin 7-helix transmembrane proteins"/>
    <property type="match status" value="1"/>
</dbReference>